<feature type="transmembrane region" description="Helical" evidence="1">
    <location>
        <begin position="171"/>
        <end position="192"/>
    </location>
</feature>
<keyword evidence="1" id="KW-0812">Transmembrane</keyword>
<sequence>MAPLSENGSPSMIQGAQILALLQEMEQTKITNYSQLAAITFLVYDILLNFHKEVEYVWMTRLSFPNGLYIIARYYSALYSIAVFTVELAGGFYNCIEFSIWISGSTSAGCLSSPPSIKLTLVSWISASITSTIFFVMTMAKLFSDGRWRLSQLKSLNQLSPLLHSFFRDGAVFYFLIFAALVSEVIVVLLGMDNPVGVALNGCVYLHAFVP</sequence>
<feature type="transmembrane region" description="Helical" evidence="1">
    <location>
        <begin position="71"/>
        <end position="93"/>
    </location>
</feature>
<protein>
    <recommendedName>
        <fullName evidence="2">DUF6533 domain-containing protein</fullName>
    </recommendedName>
</protein>
<feature type="transmembrane region" description="Helical" evidence="1">
    <location>
        <begin position="33"/>
        <end position="50"/>
    </location>
</feature>
<evidence type="ECO:0000259" key="2">
    <source>
        <dbReference type="Pfam" id="PF20151"/>
    </source>
</evidence>
<dbReference type="STRING" id="1076256.A0A2H3AY07"/>
<keyword evidence="1" id="KW-1133">Transmembrane helix</keyword>
<keyword evidence="1" id="KW-0472">Membrane</keyword>
<evidence type="ECO:0000313" key="3">
    <source>
        <dbReference type="EMBL" id="PBK59732.1"/>
    </source>
</evidence>
<organism evidence="3 4">
    <name type="scientific">Armillaria solidipes</name>
    <dbReference type="NCBI Taxonomy" id="1076256"/>
    <lineage>
        <taxon>Eukaryota</taxon>
        <taxon>Fungi</taxon>
        <taxon>Dikarya</taxon>
        <taxon>Basidiomycota</taxon>
        <taxon>Agaricomycotina</taxon>
        <taxon>Agaricomycetes</taxon>
        <taxon>Agaricomycetidae</taxon>
        <taxon>Agaricales</taxon>
        <taxon>Marasmiineae</taxon>
        <taxon>Physalacriaceae</taxon>
        <taxon>Armillaria</taxon>
    </lineage>
</organism>
<reference evidence="4" key="1">
    <citation type="journal article" date="2017" name="Nat. Ecol. Evol.">
        <title>Genome expansion and lineage-specific genetic innovations in the forest pathogenic fungi Armillaria.</title>
        <authorList>
            <person name="Sipos G."/>
            <person name="Prasanna A.N."/>
            <person name="Walter M.C."/>
            <person name="O'Connor E."/>
            <person name="Balint B."/>
            <person name="Krizsan K."/>
            <person name="Kiss B."/>
            <person name="Hess J."/>
            <person name="Varga T."/>
            <person name="Slot J."/>
            <person name="Riley R."/>
            <person name="Boka B."/>
            <person name="Rigling D."/>
            <person name="Barry K."/>
            <person name="Lee J."/>
            <person name="Mihaltcheva S."/>
            <person name="LaButti K."/>
            <person name="Lipzen A."/>
            <person name="Waldron R."/>
            <person name="Moloney N.M."/>
            <person name="Sperisen C."/>
            <person name="Kredics L."/>
            <person name="Vagvoelgyi C."/>
            <person name="Patrignani A."/>
            <person name="Fitzpatrick D."/>
            <person name="Nagy I."/>
            <person name="Doyle S."/>
            <person name="Anderson J.B."/>
            <person name="Grigoriev I.V."/>
            <person name="Gueldener U."/>
            <person name="Muensterkoetter M."/>
            <person name="Nagy L.G."/>
        </authorList>
    </citation>
    <scope>NUCLEOTIDE SEQUENCE [LARGE SCALE GENOMIC DNA]</scope>
    <source>
        <strain evidence="4">28-4</strain>
    </source>
</reference>
<proteinExistence type="predicted"/>
<evidence type="ECO:0000313" key="4">
    <source>
        <dbReference type="Proteomes" id="UP000218334"/>
    </source>
</evidence>
<name>A0A2H3AY07_9AGAR</name>
<gene>
    <name evidence="3" type="ORF">ARMSODRAFT_1027168</name>
</gene>
<dbReference type="Proteomes" id="UP000218334">
    <property type="component" value="Unassembled WGS sequence"/>
</dbReference>
<evidence type="ECO:0000256" key="1">
    <source>
        <dbReference type="SAM" id="Phobius"/>
    </source>
</evidence>
<feature type="transmembrane region" description="Helical" evidence="1">
    <location>
        <begin position="121"/>
        <end position="143"/>
    </location>
</feature>
<dbReference type="Pfam" id="PF20151">
    <property type="entry name" value="DUF6533"/>
    <property type="match status" value="1"/>
</dbReference>
<accession>A0A2H3AY07</accession>
<dbReference type="InterPro" id="IPR045340">
    <property type="entry name" value="DUF6533"/>
</dbReference>
<keyword evidence="4" id="KW-1185">Reference proteome</keyword>
<dbReference type="EMBL" id="KZ293498">
    <property type="protein sequence ID" value="PBK59732.1"/>
    <property type="molecule type" value="Genomic_DNA"/>
</dbReference>
<dbReference type="AlphaFoldDB" id="A0A2H3AY07"/>
<feature type="domain" description="DUF6533" evidence="2">
    <location>
        <begin position="33"/>
        <end position="75"/>
    </location>
</feature>